<dbReference type="PROSITE" id="PS50104">
    <property type="entry name" value="TIR"/>
    <property type="match status" value="1"/>
</dbReference>
<dbReference type="PANTHER" id="PTHR11017">
    <property type="entry name" value="LEUCINE-RICH REPEAT-CONTAINING PROTEIN"/>
    <property type="match status" value="1"/>
</dbReference>
<dbReference type="PANTHER" id="PTHR11017:SF271">
    <property type="entry name" value="DISEASE RESISTANCE PROTEIN (TIR-NBS-LRR CLASS) FAMILY"/>
    <property type="match status" value="1"/>
</dbReference>
<evidence type="ECO:0000259" key="4">
    <source>
        <dbReference type="PROSITE" id="PS50104"/>
    </source>
</evidence>
<dbReference type="InterPro" id="IPR032675">
    <property type="entry name" value="LRR_dom_sf"/>
</dbReference>
<keyword evidence="2" id="KW-0677">Repeat</keyword>
<dbReference type="InterPro" id="IPR027417">
    <property type="entry name" value="P-loop_NTPase"/>
</dbReference>
<keyword evidence="3" id="KW-0472">Membrane</keyword>
<gene>
    <name evidence="5" type="ORF">EUTSA_v10029401mg</name>
</gene>
<dbReference type="OMA" id="IFLEWIV"/>
<name>V4N0Q6_EUTSA</name>
<dbReference type="SUPFAM" id="SSF52058">
    <property type="entry name" value="L domain-like"/>
    <property type="match status" value="1"/>
</dbReference>
<keyword evidence="3" id="KW-0812">Transmembrane</keyword>
<dbReference type="Pfam" id="PF01582">
    <property type="entry name" value="TIR"/>
    <property type="match status" value="1"/>
</dbReference>
<protein>
    <recommendedName>
        <fullName evidence="4">TIR domain-containing protein</fullName>
    </recommendedName>
</protein>
<dbReference type="InterPro" id="IPR058192">
    <property type="entry name" value="WHD_ROQ1-like"/>
</dbReference>
<dbReference type="InterPro" id="IPR044974">
    <property type="entry name" value="Disease_R_plants"/>
</dbReference>
<dbReference type="Gene3D" id="3.40.50.10140">
    <property type="entry name" value="Toll/interleukin-1 receptor homology (TIR) domain"/>
    <property type="match status" value="1"/>
</dbReference>
<organism evidence="5 6">
    <name type="scientific">Eutrema salsugineum</name>
    <name type="common">Saltwater cress</name>
    <name type="synonym">Sisymbrium salsugineum</name>
    <dbReference type="NCBI Taxonomy" id="72664"/>
    <lineage>
        <taxon>Eukaryota</taxon>
        <taxon>Viridiplantae</taxon>
        <taxon>Streptophyta</taxon>
        <taxon>Embryophyta</taxon>
        <taxon>Tracheophyta</taxon>
        <taxon>Spermatophyta</taxon>
        <taxon>Magnoliopsida</taxon>
        <taxon>eudicotyledons</taxon>
        <taxon>Gunneridae</taxon>
        <taxon>Pentapetalae</taxon>
        <taxon>rosids</taxon>
        <taxon>malvids</taxon>
        <taxon>Brassicales</taxon>
        <taxon>Brassicaceae</taxon>
        <taxon>Eutremeae</taxon>
        <taxon>Eutrema</taxon>
    </lineage>
</organism>
<dbReference type="KEGG" id="eus:EUTSA_v10029401mg"/>
<dbReference type="Proteomes" id="UP000030689">
    <property type="component" value="Unassembled WGS sequence"/>
</dbReference>
<sequence>MAESNRKIRERWSYDVFLSFRGSDVPDGFIAFLYVSLKLSGIYTFKDDQELRLGERGGLGESISPELLKAIENSKFSLELMCFGSDDVQIIGIGGMGGIGKMMLDKAAYNNYARQIEGTSFIENFGEYVKKLEWKVHIRQTLLSDILRRHKTVFNNTDHAVKHRFRNKKLLVVFDDIEDMKQLHPIATDSNWFGPGTQSFQYKYSPKALNVEESLELIDRHAFRTIEPPEAFRQFSEKLDEYCGGLPLAMEVLAKIQISFDALNAVQKDIFLDISCFFIGMNKDYVSCILDGCELEPGIGLSVLKERCLITVHDNRLLMHDLLQDMGRQIFQGASRNYKPYCKEQNLYAFFLSLSHVLLNGSYGDFLKGLQWLCLYEFPLDSIPKNLQLRILVALDFKYNNLKRLWDDQKMKVLKKLKYLDLSHSVQLTETPDFSYLPKLEKLLSINCKKLVLIHKSIGALHKKLVLLNLEGCTELSDLPLELYTLKSVETLTLSGCSKLERLDDALGNSLFVYQLKKLDELSLDGCKGLWIDKNYTHSENRPRAALSLPFSLNGLNFLKKLIKLGSCASLEELILETTTFAICKQILLVFKIYIFLEWIVAQDSNKCSGWAVGANGRVFIPGSTLPNRVSFKNVMKSISFTVPKALNPDLVGFTLCSSYVSQQDNVISRDSPKIRVKNQTKGSVWNDDVALLSSYWALVFVFYLFILLVF</sequence>
<dbReference type="InterPro" id="IPR035897">
    <property type="entry name" value="Toll_tir_struct_dom_sf"/>
</dbReference>
<dbReference type="Pfam" id="PF23282">
    <property type="entry name" value="WHD_ROQ1"/>
    <property type="match status" value="1"/>
</dbReference>
<evidence type="ECO:0000313" key="6">
    <source>
        <dbReference type="Proteomes" id="UP000030689"/>
    </source>
</evidence>
<evidence type="ECO:0000256" key="2">
    <source>
        <dbReference type="ARBA" id="ARBA00022737"/>
    </source>
</evidence>
<reference evidence="5 6" key="1">
    <citation type="journal article" date="2013" name="Front. Plant Sci.">
        <title>The Reference Genome of the Halophytic Plant Eutrema salsugineum.</title>
        <authorList>
            <person name="Yang R."/>
            <person name="Jarvis D.E."/>
            <person name="Chen H."/>
            <person name="Beilstein M.A."/>
            <person name="Grimwood J."/>
            <person name="Jenkins J."/>
            <person name="Shu S."/>
            <person name="Prochnik S."/>
            <person name="Xin M."/>
            <person name="Ma C."/>
            <person name="Schmutz J."/>
            <person name="Wing R.A."/>
            <person name="Mitchell-Olds T."/>
            <person name="Schumaker K.S."/>
            <person name="Wang X."/>
        </authorList>
    </citation>
    <scope>NUCLEOTIDE SEQUENCE [LARGE SCALE GENOMIC DNA]</scope>
</reference>
<dbReference type="Pfam" id="PF00931">
    <property type="entry name" value="NB-ARC"/>
    <property type="match status" value="1"/>
</dbReference>
<dbReference type="GO" id="GO:0043531">
    <property type="term" value="F:ADP binding"/>
    <property type="evidence" value="ECO:0007669"/>
    <property type="project" value="InterPro"/>
</dbReference>
<keyword evidence="3" id="KW-1133">Transmembrane helix</keyword>
<dbReference type="GO" id="GO:0006952">
    <property type="term" value="P:defense response"/>
    <property type="evidence" value="ECO:0007669"/>
    <property type="project" value="InterPro"/>
</dbReference>
<proteinExistence type="predicted"/>
<dbReference type="EMBL" id="KI517537">
    <property type="protein sequence ID" value="ESQ38586.1"/>
    <property type="molecule type" value="Genomic_DNA"/>
</dbReference>
<evidence type="ECO:0000313" key="5">
    <source>
        <dbReference type="EMBL" id="ESQ38586.1"/>
    </source>
</evidence>
<keyword evidence="1" id="KW-0433">Leucine-rich repeat</keyword>
<dbReference type="STRING" id="72664.V4N0Q6"/>
<evidence type="ECO:0000256" key="1">
    <source>
        <dbReference type="ARBA" id="ARBA00022614"/>
    </source>
</evidence>
<evidence type="ECO:0000256" key="3">
    <source>
        <dbReference type="SAM" id="Phobius"/>
    </source>
</evidence>
<dbReference type="InterPro" id="IPR002182">
    <property type="entry name" value="NB-ARC"/>
</dbReference>
<feature type="transmembrane region" description="Helical" evidence="3">
    <location>
        <begin position="690"/>
        <end position="710"/>
    </location>
</feature>
<dbReference type="InterPro" id="IPR000157">
    <property type="entry name" value="TIR_dom"/>
</dbReference>
<dbReference type="Gene3D" id="3.80.10.10">
    <property type="entry name" value="Ribonuclease Inhibitor"/>
    <property type="match status" value="1"/>
</dbReference>
<dbReference type="eggNOG" id="ENOG502QQJE">
    <property type="taxonomic scope" value="Eukaryota"/>
</dbReference>
<dbReference type="GO" id="GO:0007165">
    <property type="term" value="P:signal transduction"/>
    <property type="evidence" value="ECO:0007669"/>
    <property type="project" value="InterPro"/>
</dbReference>
<dbReference type="PRINTS" id="PR00364">
    <property type="entry name" value="DISEASERSIST"/>
</dbReference>
<dbReference type="SUPFAM" id="SSF52540">
    <property type="entry name" value="P-loop containing nucleoside triphosphate hydrolases"/>
    <property type="match status" value="1"/>
</dbReference>
<dbReference type="SUPFAM" id="SSF52200">
    <property type="entry name" value="Toll/Interleukin receptor TIR domain"/>
    <property type="match status" value="1"/>
</dbReference>
<accession>V4N0Q6</accession>
<keyword evidence="6" id="KW-1185">Reference proteome</keyword>
<dbReference type="AlphaFoldDB" id="V4N0Q6"/>
<dbReference type="Gramene" id="ESQ38586">
    <property type="protein sequence ID" value="ESQ38586"/>
    <property type="gene ID" value="EUTSA_v10029401mg"/>
</dbReference>
<feature type="domain" description="TIR" evidence="4">
    <location>
        <begin position="12"/>
        <end position="154"/>
    </location>
</feature>